<sequence>MIRARGTVVHNKEWVVGRVLQASEELVQLVSDAVGPDGRAVLAHPLTTLTRSGAHILNLTFPSTPTDTTLSLLLRSASELHESAGDGVKSFLILVNALLKQVAIKNNGYGLLNELSVLQTLLCSVMSTTKCTCVLTNEVLSGVIATFFSTRFAPTVSAVLSRLVFLWVTKLKNVSEIYRYINNFSSLCIKFNSFPVTSSSVQDGFLIKGLSVRKLPTSENKCFLKVYYQPLDSSPDVGDIETDIIDIIKVDIDSSDYLDCNVLFVTNVVLEERAMFLLNFKNIFAIHGVTVDSIKFLFEHNSVKDGVVVEYHYINEFLWISLQNVSQLLLKGPSATFTKDYSDSVLDCLKMLMFSFKDKSCTVNAGGHFELALVKKIFSESQSKAFTVRMPPV</sequence>
<protein>
    <submittedName>
        <fullName evidence="1">Uncharacterized protein</fullName>
    </submittedName>
</protein>
<dbReference type="Gene3D" id="1.10.560.10">
    <property type="entry name" value="GroEL-like equatorial domain"/>
    <property type="match status" value="1"/>
</dbReference>
<accession>A0A1B6K9X6</accession>
<name>A0A1B6K9X6_9HEMI</name>
<gene>
    <name evidence="1" type="ORF">g.25638</name>
</gene>
<organism evidence="1">
    <name type="scientific">Graphocephala atropunctata</name>
    <dbReference type="NCBI Taxonomy" id="36148"/>
    <lineage>
        <taxon>Eukaryota</taxon>
        <taxon>Metazoa</taxon>
        <taxon>Ecdysozoa</taxon>
        <taxon>Arthropoda</taxon>
        <taxon>Hexapoda</taxon>
        <taxon>Insecta</taxon>
        <taxon>Pterygota</taxon>
        <taxon>Neoptera</taxon>
        <taxon>Paraneoptera</taxon>
        <taxon>Hemiptera</taxon>
        <taxon>Auchenorrhyncha</taxon>
        <taxon>Membracoidea</taxon>
        <taxon>Cicadellidae</taxon>
        <taxon>Cicadellinae</taxon>
        <taxon>Cicadellini</taxon>
        <taxon>Graphocephala</taxon>
    </lineage>
</organism>
<reference evidence="1" key="1">
    <citation type="submission" date="2015-11" db="EMBL/GenBank/DDBJ databases">
        <title>De novo transcriptome assembly of four potential Pierce s Disease insect vectors from Arizona vineyards.</title>
        <authorList>
            <person name="Tassone E.E."/>
        </authorList>
    </citation>
    <scope>NUCLEOTIDE SEQUENCE</scope>
</reference>
<dbReference type="GO" id="GO:0051131">
    <property type="term" value="P:chaperone-mediated protein complex assembly"/>
    <property type="evidence" value="ECO:0007669"/>
    <property type="project" value="InterPro"/>
</dbReference>
<feature type="non-terminal residue" evidence="1">
    <location>
        <position position="393"/>
    </location>
</feature>
<dbReference type="InterPro" id="IPR027413">
    <property type="entry name" value="GROEL-like_equatorial_sf"/>
</dbReference>
<proteinExistence type="predicted"/>
<dbReference type="InterPro" id="IPR042619">
    <property type="entry name" value="BBS10"/>
</dbReference>
<evidence type="ECO:0000313" key="1">
    <source>
        <dbReference type="EMBL" id="JAT08243.1"/>
    </source>
</evidence>
<dbReference type="PANTHER" id="PTHR14667">
    <property type="entry name" value="BARDET-BIEDL SYNDROME 10 PROTEIN"/>
    <property type="match status" value="1"/>
</dbReference>
<dbReference type="EMBL" id="GEBQ01031734">
    <property type="protein sequence ID" value="JAT08243.1"/>
    <property type="molecule type" value="Transcribed_RNA"/>
</dbReference>
<dbReference type="AlphaFoldDB" id="A0A1B6K9X6"/>
<dbReference type="SUPFAM" id="SSF48592">
    <property type="entry name" value="GroEL equatorial domain-like"/>
    <property type="match status" value="1"/>
</dbReference>
<dbReference type="PANTHER" id="PTHR14667:SF2">
    <property type="entry name" value="BARDET-BIEDL SYNDROME 10 PROTEIN"/>
    <property type="match status" value="1"/>
</dbReference>